<dbReference type="PANTHER" id="PTHR40943">
    <property type="entry name" value="CYTOPLASMIC PROTEIN-RELATED"/>
    <property type="match status" value="1"/>
</dbReference>
<dbReference type="SUPFAM" id="SSF51182">
    <property type="entry name" value="RmlC-like cupins"/>
    <property type="match status" value="1"/>
</dbReference>
<dbReference type="InterPro" id="IPR008579">
    <property type="entry name" value="UGlyAH_Cupin_dom"/>
</dbReference>
<evidence type="ECO:0000313" key="2">
    <source>
        <dbReference type="EMBL" id="APA89029.1"/>
    </source>
</evidence>
<feature type="domain" description="(S)-ureidoglycine aminohydrolase cupin" evidence="1">
    <location>
        <begin position="52"/>
        <end position="118"/>
    </location>
</feature>
<organism evidence="2 3">
    <name type="scientific">Paraburkholderia sprentiae WSM5005</name>
    <dbReference type="NCBI Taxonomy" id="754502"/>
    <lineage>
        <taxon>Bacteria</taxon>
        <taxon>Pseudomonadati</taxon>
        <taxon>Pseudomonadota</taxon>
        <taxon>Betaproteobacteria</taxon>
        <taxon>Burkholderiales</taxon>
        <taxon>Burkholderiaceae</taxon>
        <taxon>Paraburkholderia</taxon>
    </lineage>
</organism>
<dbReference type="AlphaFoldDB" id="A0A1I9YS39"/>
<evidence type="ECO:0000259" key="1">
    <source>
        <dbReference type="Pfam" id="PF05899"/>
    </source>
</evidence>
<reference evidence="2" key="2">
    <citation type="submission" date="2021-06" db="EMBL/GenBank/DDBJ databases">
        <authorList>
            <person name="Rogers T.H."/>
            <person name="Ramsay J.P."/>
            <person name="Wang P."/>
            <person name="Terpolilli J."/>
        </authorList>
    </citation>
    <scope>NUCLEOTIDE SEQUENCE [LARGE SCALE GENOMIC DNA]</scope>
    <source>
        <strain evidence="2">WSM5005</strain>
    </source>
</reference>
<dbReference type="KEGG" id="pspw:BJG93_27645"/>
<dbReference type="PANTHER" id="PTHR40943:SF1">
    <property type="entry name" value="CYTOPLASMIC PROTEIN"/>
    <property type="match status" value="1"/>
</dbReference>
<protein>
    <submittedName>
        <fullName evidence="2">DUF861 domain-containing protein</fullName>
    </submittedName>
</protein>
<evidence type="ECO:0000313" key="3">
    <source>
        <dbReference type="Proteomes" id="UP000179860"/>
    </source>
</evidence>
<dbReference type="Proteomes" id="UP000179860">
    <property type="component" value="Chromosome 2"/>
</dbReference>
<dbReference type="Pfam" id="PF05899">
    <property type="entry name" value="Cupin_3"/>
    <property type="match status" value="1"/>
</dbReference>
<dbReference type="InterPro" id="IPR011051">
    <property type="entry name" value="RmlC_Cupin_sf"/>
</dbReference>
<dbReference type="RefSeq" id="WP_027196546.1">
    <property type="nucleotide sequence ID" value="NZ_CP017562.2"/>
</dbReference>
<dbReference type="OrthoDB" id="9799053at2"/>
<dbReference type="Gene3D" id="2.60.120.10">
    <property type="entry name" value="Jelly Rolls"/>
    <property type="match status" value="1"/>
</dbReference>
<dbReference type="InterPro" id="IPR014710">
    <property type="entry name" value="RmlC-like_jellyroll"/>
</dbReference>
<dbReference type="EMBL" id="CP017562">
    <property type="protein sequence ID" value="APA89029.1"/>
    <property type="molecule type" value="Genomic_DNA"/>
</dbReference>
<keyword evidence="3" id="KW-1185">Reference proteome</keyword>
<name>A0A1I9YS39_9BURK</name>
<accession>A0A1I9YS39</accession>
<proteinExistence type="predicted"/>
<sequence>MELFTFNKVGKVDPTQLQQNSSHPADEMLVAGKPKRTSKPLVDFEPWRPGVGFWEAEVGAWNFVYPSNRNEIFHVLEGTFSIESETTPRIEFTKGDTGIIPSGFSGTLRVYEAVRKMYVLLA</sequence>
<gene>
    <name evidence="2" type="ORF">BJG93_27645</name>
</gene>
<reference evidence="2" key="1">
    <citation type="submission" date="2016-09" db="EMBL/GenBank/DDBJ databases">
        <title>The Complete Genome of Burkholderia sprentiae wsm5005.</title>
        <authorList>
            <person name="De Meyer S."/>
            <person name="Wang P."/>
            <person name="Terpolilli J."/>
        </authorList>
    </citation>
    <scope>NUCLEOTIDE SEQUENCE [LARGE SCALE GENOMIC DNA]</scope>
    <source>
        <strain evidence="2">WSM5005</strain>
    </source>
</reference>